<comment type="caution">
    <text evidence="1">The sequence shown here is derived from an EMBL/GenBank/DDBJ whole genome shotgun (WGS) entry which is preliminary data.</text>
</comment>
<accession>A0ABN2D456</accession>
<protein>
    <submittedName>
        <fullName evidence="1">Uncharacterized protein</fullName>
    </submittedName>
</protein>
<organism evidence="1 2">
    <name type="scientific">Dactylosporangium maewongense</name>
    <dbReference type="NCBI Taxonomy" id="634393"/>
    <lineage>
        <taxon>Bacteria</taxon>
        <taxon>Bacillati</taxon>
        <taxon>Actinomycetota</taxon>
        <taxon>Actinomycetes</taxon>
        <taxon>Micromonosporales</taxon>
        <taxon>Micromonosporaceae</taxon>
        <taxon>Dactylosporangium</taxon>
    </lineage>
</organism>
<keyword evidence="2" id="KW-1185">Reference proteome</keyword>
<evidence type="ECO:0000313" key="2">
    <source>
        <dbReference type="Proteomes" id="UP001501470"/>
    </source>
</evidence>
<dbReference type="EMBL" id="BAAAQD010000043">
    <property type="protein sequence ID" value="GAA1569962.1"/>
    <property type="molecule type" value="Genomic_DNA"/>
</dbReference>
<reference evidence="1 2" key="1">
    <citation type="journal article" date="2019" name="Int. J. Syst. Evol. Microbiol.">
        <title>The Global Catalogue of Microorganisms (GCM) 10K type strain sequencing project: providing services to taxonomists for standard genome sequencing and annotation.</title>
        <authorList>
            <consortium name="The Broad Institute Genomics Platform"/>
            <consortium name="The Broad Institute Genome Sequencing Center for Infectious Disease"/>
            <person name="Wu L."/>
            <person name="Ma J."/>
        </authorList>
    </citation>
    <scope>NUCLEOTIDE SEQUENCE [LARGE SCALE GENOMIC DNA]</scope>
    <source>
        <strain evidence="1 2">JCM 15933</strain>
    </source>
</reference>
<dbReference type="InterPro" id="IPR046275">
    <property type="entry name" value="DUF6308"/>
</dbReference>
<dbReference type="Pfam" id="PF19827">
    <property type="entry name" value="DUF6308"/>
    <property type="match status" value="1"/>
</dbReference>
<name>A0ABN2D456_9ACTN</name>
<gene>
    <name evidence="1" type="ORF">GCM10009827_109710</name>
</gene>
<evidence type="ECO:0000313" key="1">
    <source>
        <dbReference type="EMBL" id="GAA1569962.1"/>
    </source>
</evidence>
<proteinExistence type="predicted"/>
<sequence length="138" mass="15534">MLCDRAEEFNDLLEHVGPDRDLADVLETELAGGSQWPAWRLHERLCTIDGVDWVTAGKLLARKRPRLIPMYDSVVREVVGSPAEFWPALHQTLRVDGAALHHRLLRLRAAASLPPSISTLRVFDVLAWMSGQSDRSSR</sequence>
<dbReference type="Proteomes" id="UP001501470">
    <property type="component" value="Unassembled WGS sequence"/>
</dbReference>